<sequence length="134" mass="15161">MVRLLDVARSGYYVSLDRVPSRRAVRQERIEQKVAWLHGESDEVSGAPMILVDLREDGEIISRKTVVRTMRCLGSRGIFPKRWRTTTIIDHADAYPADAAIRQWDTGALNHIWVGDIMYSAQVPGYMQFAGLSA</sequence>
<organism evidence="2 3">
    <name type="scientific">Arthrobacter pigmenti</name>
    <dbReference type="NCBI Taxonomy" id="271432"/>
    <lineage>
        <taxon>Bacteria</taxon>
        <taxon>Bacillati</taxon>
        <taxon>Actinomycetota</taxon>
        <taxon>Actinomycetes</taxon>
        <taxon>Micrococcales</taxon>
        <taxon>Micrococcaceae</taxon>
        <taxon>Arthrobacter</taxon>
    </lineage>
</organism>
<dbReference type="InterPro" id="IPR025948">
    <property type="entry name" value="HTH-like_dom"/>
</dbReference>
<dbReference type="Pfam" id="PF13276">
    <property type="entry name" value="HTH_21"/>
    <property type="match status" value="1"/>
</dbReference>
<keyword evidence="3" id="KW-1185">Reference proteome</keyword>
<dbReference type="PANTHER" id="PTHR46889:SF4">
    <property type="entry name" value="TRANSPOSASE INSO FOR INSERTION SEQUENCE ELEMENT IS911B-RELATED"/>
    <property type="match status" value="1"/>
</dbReference>
<evidence type="ECO:0000313" key="2">
    <source>
        <dbReference type="EMBL" id="NJC24473.1"/>
    </source>
</evidence>
<protein>
    <recommendedName>
        <fullName evidence="1">HTH-like domain-containing protein</fullName>
    </recommendedName>
</protein>
<dbReference type="Proteomes" id="UP000547458">
    <property type="component" value="Unassembled WGS sequence"/>
</dbReference>
<dbReference type="RefSeq" id="WP_167995715.1">
    <property type="nucleotide sequence ID" value="NZ_JAATJL010000001.1"/>
</dbReference>
<dbReference type="InterPro" id="IPR050900">
    <property type="entry name" value="Transposase_IS3/IS150/IS904"/>
</dbReference>
<evidence type="ECO:0000259" key="1">
    <source>
        <dbReference type="Pfam" id="PF13276"/>
    </source>
</evidence>
<reference evidence="2 3" key="1">
    <citation type="submission" date="2020-03" db="EMBL/GenBank/DDBJ databases">
        <title>Sequencing the genomes of 1000 actinobacteria strains.</title>
        <authorList>
            <person name="Klenk H.-P."/>
        </authorList>
    </citation>
    <scope>NUCLEOTIDE SEQUENCE [LARGE SCALE GENOMIC DNA]</scope>
    <source>
        <strain evidence="2 3">DSM 16403</strain>
    </source>
</reference>
<dbReference type="EMBL" id="JAATJL010000001">
    <property type="protein sequence ID" value="NJC24473.1"/>
    <property type="molecule type" value="Genomic_DNA"/>
</dbReference>
<proteinExistence type="predicted"/>
<dbReference type="PANTHER" id="PTHR46889">
    <property type="entry name" value="TRANSPOSASE INSF FOR INSERTION SEQUENCE IS3B-RELATED"/>
    <property type="match status" value="1"/>
</dbReference>
<accession>A0A846RMJ4</accession>
<evidence type="ECO:0000313" key="3">
    <source>
        <dbReference type="Proteomes" id="UP000547458"/>
    </source>
</evidence>
<comment type="caution">
    <text evidence="2">The sequence shown here is derived from an EMBL/GenBank/DDBJ whole genome shotgun (WGS) entry which is preliminary data.</text>
</comment>
<name>A0A846RMJ4_9MICC</name>
<gene>
    <name evidence="2" type="ORF">BJ994_003549</name>
</gene>
<dbReference type="AlphaFoldDB" id="A0A846RMJ4"/>
<feature type="domain" description="HTH-like" evidence="1">
    <location>
        <begin position="28"/>
        <end position="82"/>
    </location>
</feature>